<reference evidence="2 3" key="1">
    <citation type="journal article" date="2018" name="Nat. Ecol. Evol.">
        <title>Shark genomes provide insights into elasmobranch evolution and the origin of vertebrates.</title>
        <authorList>
            <person name="Hara Y"/>
            <person name="Yamaguchi K"/>
            <person name="Onimaru K"/>
            <person name="Kadota M"/>
            <person name="Koyanagi M"/>
            <person name="Keeley SD"/>
            <person name="Tatsumi K"/>
            <person name="Tanaka K"/>
            <person name="Motone F"/>
            <person name="Kageyama Y"/>
            <person name="Nozu R"/>
            <person name="Adachi N"/>
            <person name="Nishimura O"/>
            <person name="Nakagawa R"/>
            <person name="Tanegashima C"/>
            <person name="Kiyatake I"/>
            <person name="Matsumoto R"/>
            <person name="Murakumo K"/>
            <person name="Nishida K"/>
            <person name="Terakita A"/>
            <person name="Kuratani S"/>
            <person name="Sato K"/>
            <person name="Hyodo S Kuraku.S."/>
        </authorList>
    </citation>
    <scope>NUCLEOTIDE SEQUENCE [LARGE SCALE GENOMIC DNA]</scope>
</reference>
<dbReference type="GO" id="GO:0008017">
    <property type="term" value="F:microtubule binding"/>
    <property type="evidence" value="ECO:0007669"/>
    <property type="project" value="TreeGrafter"/>
</dbReference>
<accession>A0A401S298</accession>
<feature type="region of interest" description="Disordered" evidence="1">
    <location>
        <begin position="1"/>
        <end position="60"/>
    </location>
</feature>
<dbReference type="AlphaFoldDB" id="A0A401S298"/>
<feature type="region of interest" description="Disordered" evidence="1">
    <location>
        <begin position="138"/>
        <end position="157"/>
    </location>
</feature>
<dbReference type="PANTHER" id="PTHR21584:SF10">
    <property type="entry name" value="G2 AND S PHASE-EXPRESSED PROTEIN 1"/>
    <property type="match status" value="1"/>
</dbReference>
<feature type="region of interest" description="Disordered" evidence="1">
    <location>
        <begin position="416"/>
        <end position="445"/>
    </location>
</feature>
<feature type="compositionally biased region" description="Polar residues" evidence="1">
    <location>
        <begin position="346"/>
        <end position="374"/>
    </location>
</feature>
<name>A0A401S298_CHIPU</name>
<dbReference type="GO" id="GO:0005881">
    <property type="term" value="C:cytoplasmic microtubule"/>
    <property type="evidence" value="ECO:0007669"/>
    <property type="project" value="TreeGrafter"/>
</dbReference>
<comment type="caution">
    <text evidence="2">The sequence shown here is derived from an EMBL/GenBank/DDBJ whole genome shotgun (WGS) entry which is preliminary data.</text>
</comment>
<feature type="region of interest" description="Disordered" evidence="1">
    <location>
        <begin position="165"/>
        <end position="284"/>
    </location>
</feature>
<feature type="compositionally biased region" description="Polar residues" evidence="1">
    <location>
        <begin position="211"/>
        <end position="246"/>
    </location>
</feature>
<proteinExistence type="predicted"/>
<dbReference type="STRING" id="137246.A0A401S298"/>
<evidence type="ECO:0008006" key="4">
    <source>
        <dbReference type="Google" id="ProtNLM"/>
    </source>
</evidence>
<protein>
    <recommendedName>
        <fullName evidence="4">G2 and S phase-expressed protein 1 N-terminal domain-containing protein</fullName>
    </recommendedName>
</protein>
<dbReference type="Proteomes" id="UP000287033">
    <property type="component" value="Unassembled WGS sequence"/>
</dbReference>
<keyword evidence="3" id="KW-1185">Reference proteome</keyword>
<dbReference type="OrthoDB" id="10072587at2759"/>
<feature type="compositionally biased region" description="Basic and acidic residues" evidence="1">
    <location>
        <begin position="416"/>
        <end position="428"/>
    </location>
</feature>
<dbReference type="EMBL" id="BEZZ01000059">
    <property type="protein sequence ID" value="GCC24508.1"/>
    <property type="molecule type" value="Genomic_DNA"/>
</dbReference>
<feature type="compositionally biased region" description="Polar residues" evidence="1">
    <location>
        <begin position="193"/>
        <end position="202"/>
    </location>
</feature>
<gene>
    <name evidence="2" type="ORF">chiPu_0002909</name>
</gene>
<evidence type="ECO:0000313" key="3">
    <source>
        <dbReference type="Proteomes" id="UP000287033"/>
    </source>
</evidence>
<feature type="region of interest" description="Disordered" evidence="1">
    <location>
        <begin position="329"/>
        <end position="396"/>
    </location>
</feature>
<feature type="region of interest" description="Disordered" evidence="1">
    <location>
        <begin position="72"/>
        <end position="130"/>
    </location>
</feature>
<feature type="compositionally biased region" description="Polar residues" evidence="1">
    <location>
        <begin position="257"/>
        <end position="271"/>
    </location>
</feature>
<feature type="compositionally biased region" description="Polar residues" evidence="1">
    <location>
        <begin position="72"/>
        <end position="85"/>
    </location>
</feature>
<sequence>MQPQQNSGNPSLVSNNVAWTENNTSREDPSVEQAKNELAKHEPAKYDASEKPKSGPRLTLCGMKQLNNISSDNLPDAVANTSNECDSPPHSNALGRKDGSLAAHQVSEPNVSGFKASNSMTKHRTGSAARTLNRTSLSSGLHSHLHNSNSGGRVPLTMRSNASNLQTLKNSSRIASPKTKSSSSRCSIDVPRTSLTPANTCKVTAPGMMSQKGTGMQSLPNKGLQRISSTDTNVDTKVKSNQTVNTLGRDRCPKTKASVNSQAVKRSSAPSPGTARPKATQPKKLLSCSAVESGPEFCTPNKPPIRGMLQTPVSNKLASITSATKRLSALPTPLNRRRSGIPAFTPRTQPRPVSSHKATTTRNRSMSASETIVTSEHKSKKPEGLCSSDSSEEDMPPSMVPCVLDFSPDKPLEEALKRTSEPRSKENFTVEAGTKSKQNQDRPLIDLSNTPEINRVAPMKAPEPLIDFNSPLIILSPANKENVNLDSPLLKF</sequence>
<feature type="compositionally biased region" description="Polar residues" evidence="1">
    <location>
        <begin position="1"/>
        <end position="23"/>
    </location>
</feature>
<dbReference type="InterPro" id="IPR026657">
    <property type="entry name" value="DDA3/GTSE-1"/>
</dbReference>
<dbReference type="PANTHER" id="PTHR21584">
    <property type="entry name" value="DIFFERENTIAL DISPLAY AND ACTIVATED BY P53 DDA3 /G2 S PHASE EXPRESSED 1"/>
    <property type="match status" value="1"/>
</dbReference>
<feature type="compositionally biased region" description="Low complexity" evidence="1">
    <location>
        <begin position="171"/>
        <end position="188"/>
    </location>
</feature>
<evidence type="ECO:0000313" key="2">
    <source>
        <dbReference type="EMBL" id="GCC24508.1"/>
    </source>
</evidence>
<feature type="compositionally biased region" description="Basic and acidic residues" evidence="1">
    <location>
        <begin position="24"/>
        <end position="53"/>
    </location>
</feature>
<evidence type="ECO:0000256" key="1">
    <source>
        <dbReference type="SAM" id="MobiDB-lite"/>
    </source>
</evidence>
<feature type="compositionally biased region" description="Low complexity" evidence="1">
    <location>
        <begin position="138"/>
        <end position="152"/>
    </location>
</feature>
<organism evidence="2 3">
    <name type="scientific">Chiloscyllium punctatum</name>
    <name type="common">Brownbanded bambooshark</name>
    <name type="synonym">Hemiscyllium punctatum</name>
    <dbReference type="NCBI Taxonomy" id="137246"/>
    <lineage>
        <taxon>Eukaryota</taxon>
        <taxon>Metazoa</taxon>
        <taxon>Chordata</taxon>
        <taxon>Craniata</taxon>
        <taxon>Vertebrata</taxon>
        <taxon>Chondrichthyes</taxon>
        <taxon>Elasmobranchii</taxon>
        <taxon>Galeomorphii</taxon>
        <taxon>Galeoidea</taxon>
        <taxon>Orectolobiformes</taxon>
        <taxon>Hemiscylliidae</taxon>
        <taxon>Chiloscyllium</taxon>
    </lineage>
</organism>
<feature type="compositionally biased region" description="Polar residues" evidence="1">
    <location>
        <begin position="107"/>
        <end position="120"/>
    </location>
</feature>